<dbReference type="WBParaSite" id="mrna-Wban_10211">
    <property type="protein sequence ID" value="mrna-Wban_10211"/>
    <property type="gene ID" value="Wban_10211"/>
</dbReference>
<organism evidence="1 2">
    <name type="scientific">Wuchereria bancrofti</name>
    <dbReference type="NCBI Taxonomy" id="6293"/>
    <lineage>
        <taxon>Eukaryota</taxon>
        <taxon>Metazoa</taxon>
        <taxon>Ecdysozoa</taxon>
        <taxon>Nematoda</taxon>
        <taxon>Chromadorea</taxon>
        <taxon>Rhabditida</taxon>
        <taxon>Spirurina</taxon>
        <taxon>Spiruromorpha</taxon>
        <taxon>Filarioidea</taxon>
        <taxon>Onchocercidae</taxon>
        <taxon>Wuchereria</taxon>
    </lineage>
</organism>
<evidence type="ECO:0000313" key="1">
    <source>
        <dbReference type="Proteomes" id="UP000093561"/>
    </source>
</evidence>
<accession>A0AAF5Q4V5</accession>
<sequence>MTHNILYVHTKNTPLPGRESNPGLARDRRGYSPLYYRGLQMKQQMSTRNGSIVNRRSETLKAGGPMEGEKRNLMILIEAIYIDLHEMKQMCLERIGQGQGKTNGHYQLLLMTFDDEKVEWTNLKLYLFVKCC</sequence>
<reference evidence="2" key="3">
    <citation type="submission" date="2024-02" db="UniProtKB">
        <authorList>
            <consortium name="WormBaseParasite"/>
        </authorList>
    </citation>
    <scope>IDENTIFICATION</scope>
    <source>
        <strain evidence="2">pt0022</strain>
    </source>
</reference>
<name>A0AAF5Q4V5_WUCBA</name>
<evidence type="ECO:0000313" key="2">
    <source>
        <dbReference type="WBParaSite" id="mrna-Wban_10211"/>
    </source>
</evidence>
<reference evidence="1" key="2">
    <citation type="journal article" date="2016" name="Mol. Ecol.">
        <title>Population genomics of the filarial nematode parasite Wuchereria bancrofti from mosquitoes.</title>
        <authorList>
            <person name="Small S.T."/>
            <person name="Reimer L.J."/>
            <person name="Tisch D.J."/>
            <person name="King C.L."/>
            <person name="Christensen B.M."/>
            <person name="Siba P.M."/>
            <person name="Kazura J.W."/>
            <person name="Serre D."/>
            <person name="Zimmerman P.A."/>
        </authorList>
    </citation>
    <scope>NUCLEOTIDE SEQUENCE</scope>
    <source>
        <strain evidence="1">pt0022</strain>
    </source>
</reference>
<protein>
    <submittedName>
        <fullName evidence="2">Uncharacterized protein</fullName>
    </submittedName>
</protein>
<dbReference type="AlphaFoldDB" id="A0AAF5Q4V5"/>
<dbReference type="Proteomes" id="UP000093561">
    <property type="component" value="Unassembled WGS sequence"/>
</dbReference>
<proteinExistence type="predicted"/>
<reference evidence="1" key="1">
    <citation type="submission" date="2015-03" db="EMBL/GenBank/DDBJ databases">
        <title>Wuchereria bancrofti Genome Sequencing Papua New Guinea Strain.</title>
        <authorList>
            <person name="Small S.T."/>
            <person name="Serre D."/>
            <person name="Zimmerman P.A."/>
        </authorList>
    </citation>
    <scope>NUCLEOTIDE SEQUENCE [LARGE SCALE GENOMIC DNA]</scope>
    <source>
        <strain evidence="1">pt0022</strain>
    </source>
</reference>